<sequence>MAIGTDAFIPIPRRLSEAQSQGWAKTARPSGPLPSLVMYCADDRMMCALYDPEGIVAGLQIAIAQIDISGSTFNWNTQGFVEWTATTADGTTLKYWAIQQYFISQATLDMSKEDRMKMAKSSSLLREGAVWLPGFNGKLMRISANSTDLEKSSFTIQACIPWMGRHYYYKMTPTTSCASDTLLPWFPIGHSGQTIATGLIMHGKLAFNKRTKKNWFETPDSAAVQAGVPRGPQCFYNLADKPGVVTIHIYYVDAPWTINCTGN</sequence>
<dbReference type="InParanoid" id="A0A194RJL1"/>
<organism evidence="1 2">
    <name type="scientific">Papilio machaon</name>
    <name type="common">Old World swallowtail butterfly</name>
    <dbReference type="NCBI Taxonomy" id="76193"/>
    <lineage>
        <taxon>Eukaryota</taxon>
        <taxon>Metazoa</taxon>
        <taxon>Ecdysozoa</taxon>
        <taxon>Arthropoda</taxon>
        <taxon>Hexapoda</taxon>
        <taxon>Insecta</taxon>
        <taxon>Pterygota</taxon>
        <taxon>Neoptera</taxon>
        <taxon>Endopterygota</taxon>
        <taxon>Lepidoptera</taxon>
        <taxon>Glossata</taxon>
        <taxon>Ditrysia</taxon>
        <taxon>Papilionoidea</taxon>
        <taxon>Papilionidae</taxon>
        <taxon>Papilioninae</taxon>
        <taxon>Papilio</taxon>
    </lineage>
</organism>
<dbReference type="AlphaFoldDB" id="A0A194RJL1"/>
<name>A0A194RJL1_PAPMA</name>
<evidence type="ECO:0000313" key="1">
    <source>
        <dbReference type="EMBL" id="KPJ18018.1"/>
    </source>
</evidence>
<reference evidence="1 2" key="1">
    <citation type="journal article" date="2015" name="Nat. Commun.">
        <title>Outbred genome sequencing and CRISPR/Cas9 gene editing in butterflies.</title>
        <authorList>
            <person name="Li X."/>
            <person name="Fan D."/>
            <person name="Zhang W."/>
            <person name="Liu G."/>
            <person name="Zhang L."/>
            <person name="Zhao L."/>
            <person name="Fang X."/>
            <person name="Chen L."/>
            <person name="Dong Y."/>
            <person name="Chen Y."/>
            <person name="Ding Y."/>
            <person name="Zhao R."/>
            <person name="Feng M."/>
            <person name="Zhu Y."/>
            <person name="Feng Y."/>
            <person name="Jiang X."/>
            <person name="Zhu D."/>
            <person name="Xiang H."/>
            <person name="Feng X."/>
            <person name="Li S."/>
            <person name="Wang J."/>
            <person name="Zhang G."/>
            <person name="Kronforst M.R."/>
            <person name="Wang W."/>
        </authorList>
    </citation>
    <scope>NUCLEOTIDE SEQUENCE [LARGE SCALE GENOMIC DNA]</scope>
    <source>
        <strain evidence="1">Ya'a_city_454_Pm</strain>
        <tissue evidence="1">Whole body</tissue>
    </source>
</reference>
<dbReference type="STRING" id="76193.A0A194RJL1"/>
<dbReference type="Proteomes" id="UP000053240">
    <property type="component" value="Unassembled WGS sequence"/>
</dbReference>
<dbReference type="EMBL" id="KQ460045">
    <property type="protein sequence ID" value="KPJ18018.1"/>
    <property type="molecule type" value="Genomic_DNA"/>
</dbReference>
<proteinExistence type="predicted"/>
<evidence type="ECO:0000313" key="2">
    <source>
        <dbReference type="Proteomes" id="UP000053240"/>
    </source>
</evidence>
<gene>
    <name evidence="1" type="ORF">RR48_11866</name>
</gene>
<protein>
    <submittedName>
        <fullName evidence="1">Uncharacterized protein</fullName>
    </submittedName>
</protein>
<keyword evidence="2" id="KW-1185">Reference proteome</keyword>
<accession>A0A194RJL1</accession>